<dbReference type="InterPro" id="IPR054722">
    <property type="entry name" value="PolX-like_BBD"/>
</dbReference>
<evidence type="ECO:0000259" key="1">
    <source>
        <dbReference type="Pfam" id="PF22936"/>
    </source>
</evidence>
<dbReference type="Proteomes" id="UP000325577">
    <property type="component" value="Linkage Group LG4"/>
</dbReference>
<dbReference type="Pfam" id="PF22936">
    <property type="entry name" value="Pol_BBD"/>
    <property type="match status" value="1"/>
</dbReference>
<protein>
    <recommendedName>
        <fullName evidence="1">Retrovirus-related Pol polyprotein from transposon TNT 1-94-like beta-barrel domain-containing protein</fullName>
    </recommendedName>
</protein>
<dbReference type="AlphaFoldDB" id="A0A5J5A3V9"/>
<name>A0A5J5A3V9_9ASTE</name>
<evidence type="ECO:0000313" key="3">
    <source>
        <dbReference type="Proteomes" id="UP000325577"/>
    </source>
</evidence>
<dbReference type="EMBL" id="CM018047">
    <property type="protein sequence ID" value="KAA8524131.1"/>
    <property type="molecule type" value="Genomic_DNA"/>
</dbReference>
<keyword evidence="3" id="KW-1185">Reference proteome</keyword>
<dbReference type="OrthoDB" id="1432157at2759"/>
<sequence>MIVVTNNNTNTKTINFKEEEEEEDEEDTTRLLTDQDEETKKNLWYLDTGYNNHMYGDKSTFSYLDESFHDNVKFGDNSRVSVMGK</sequence>
<feature type="domain" description="Retrovirus-related Pol polyprotein from transposon TNT 1-94-like beta-barrel" evidence="1">
    <location>
        <begin position="44"/>
        <end position="85"/>
    </location>
</feature>
<proteinExistence type="predicted"/>
<gene>
    <name evidence="2" type="ORF">F0562_010438</name>
</gene>
<evidence type="ECO:0000313" key="2">
    <source>
        <dbReference type="EMBL" id="KAA8524131.1"/>
    </source>
</evidence>
<accession>A0A5J5A3V9</accession>
<organism evidence="2 3">
    <name type="scientific">Nyssa sinensis</name>
    <dbReference type="NCBI Taxonomy" id="561372"/>
    <lineage>
        <taxon>Eukaryota</taxon>
        <taxon>Viridiplantae</taxon>
        <taxon>Streptophyta</taxon>
        <taxon>Embryophyta</taxon>
        <taxon>Tracheophyta</taxon>
        <taxon>Spermatophyta</taxon>
        <taxon>Magnoliopsida</taxon>
        <taxon>eudicotyledons</taxon>
        <taxon>Gunneridae</taxon>
        <taxon>Pentapetalae</taxon>
        <taxon>asterids</taxon>
        <taxon>Cornales</taxon>
        <taxon>Nyssaceae</taxon>
        <taxon>Nyssa</taxon>
    </lineage>
</organism>
<reference evidence="2 3" key="1">
    <citation type="submission" date="2019-09" db="EMBL/GenBank/DDBJ databases">
        <title>A chromosome-level genome assembly of the Chinese tupelo Nyssa sinensis.</title>
        <authorList>
            <person name="Yang X."/>
            <person name="Kang M."/>
            <person name="Yang Y."/>
            <person name="Xiong H."/>
            <person name="Wang M."/>
            <person name="Zhang Z."/>
            <person name="Wang Z."/>
            <person name="Wu H."/>
            <person name="Ma T."/>
            <person name="Liu J."/>
            <person name="Xi Z."/>
        </authorList>
    </citation>
    <scope>NUCLEOTIDE SEQUENCE [LARGE SCALE GENOMIC DNA]</scope>
    <source>
        <strain evidence="2">J267</strain>
        <tissue evidence="2">Leaf</tissue>
    </source>
</reference>